<protein>
    <recommendedName>
        <fullName evidence="5">Ribosome-releasing factor 2, mitochondrial</fullName>
        <shortName evidence="5">RRF2mt</shortName>
    </recommendedName>
    <alternativeName>
        <fullName evidence="5">Elongation factor G 2, mitochondrial</fullName>
        <shortName evidence="5">EF-G2mt</shortName>
        <shortName evidence="5">mEF-G 2</shortName>
    </alternativeName>
</protein>
<dbReference type="InterPro" id="IPR009000">
    <property type="entry name" value="Transl_B-barrel_sf"/>
</dbReference>
<keyword evidence="3 5" id="KW-0496">Mitochondrion</keyword>
<dbReference type="SUPFAM" id="SSF54980">
    <property type="entry name" value="EF-G C-terminal domain-like"/>
    <property type="match status" value="2"/>
</dbReference>
<dbReference type="GO" id="GO:0032790">
    <property type="term" value="P:ribosome disassembly"/>
    <property type="evidence" value="ECO:0007669"/>
    <property type="project" value="UniProtKB-UniRule"/>
</dbReference>
<feature type="binding site" evidence="5">
    <location>
        <begin position="173"/>
        <end position="176"/>
    </location>
    <ligand>
        <name>GTP</name>
        <dbReference type="ChEBI" id="CHEBI:37565"/>
    </ligand>
</feature>
<dbReference type="Gene3D" id="3.40.50.300">
    <property type="entry name" value="P-loop containing nucleotide triphosphate hydrolases"/>
    <property type="match status" value="1"/>
</dbReference>
<dbReference type="PANTHER" id="PTHR43261:SF1">
    <property type="entry name" value="RIBOSOME-RELEASING FACTOR 2, MITOCHONDRIAL"/>
    <property type="match status" value="1"/>
</dbReference>
<dbReference type="AlphaFoldDB" id="A0A4P6XKH6"/>
<dbReference type="InterPro" id="IPR000640">
    <property type="entry name" value="EFG_V-like"/>
</dbReference>
<dbReference type="PROSITE" id="PS00301">
    <property type="entry name" value="G_TR_1"/>
    <property type="match status" value="1"/>
</dbReference>
<dbReference type="PROSITE" id="PS51722">
    <property type="entry name" value="G_TR_2"/>
    <property type="match status" value="1"/>
</dbReference>
<dbReference type="InterPro" id="IPR035649">
    <property type="entry name" value="EFG_V"/>
</dbReference>
<keyword evidence="7" id="KW-0251">Elongation factor</keyword>
<comment type="function">
    <text evidence="5">Mitochondrial GTPase that mediates the disassembly of ribosomes from messenger RNA at the termination of mitochondrial protein biosynthesis. Not involved in the GTP-dependent ribosomal translocation step during translation elongation.</text>
</comment>
<feature type="binding site" evidence="5">
    <location>
        <begin position="55"/>
        <end position="62"/>
    </location>
    <ligand>
        <name>GTP</name>
        <dbReference type="ChEBI" id="CHEBI:37565"/>
    </ligand>
</feature>
<dbReference type="InterPro" id="IPR005225">
    <property type="entry name" value="Small_GTP-bd"/>
</dbReference>
<dbReference type="SUPFAM" id="SSF52540">
    <property type="entry name" value="P-loop containing nucleoside triphosphate hydrolases"/>
    <property type="match status" value="1"/>
</dbReference>
<dbReference type="Gene3D" id="2.40.30.10">
    <property type="entry name" value="Translation factors"/>
    <property type="match status" value="1"/>
</dbReference>
<dbReference type="Gene3D" id="3.30.70.240">
    <property type="match status" value="1"/>
</dbReference>
<evidence type="ECO:0000256" key="3">
    <source>
        <dbReference type="ARBA" id="ARBA00023128"/>
    </source>
</evidence>
<dbReference type="CDD" id="cd01886">
    <property type="entry name" value="EF-G"/>
    <property type="match status" value="1"/>
</dbReference>
<dbReference type="FunFam" id="3.40.50.300:FF:000514">
    <property type="entry name" value="Ribosome-releasing factor 2, mitochondrial"/>
    <property type="match status" value="1"/>
</dbReference>
<dbReference type="GO" id="GO:0003746">
    <property type="term" value="F:translation elongation factor activity"/>
    <property type="evidence" value="ECO:0007669"/>
    <property type="project" value="UniProtKB-KW"/>
</dbReference>
<dbReference type="SUPFAM" id="SSF50447">
    <property type="entry name" value="Translation proteins"/>
    <property type="match status" value="1"/>
</dbReference>
<dbReference type="InterPro" id="IPR004161">
    <property type="entry name" value="EFTu-like_2"/>
</dbReference>
<name>A0A4P6XKH6_9ASCO</name>
<dbReference type="InterPro" id="IPR041095">
    <property type="entry name" value="EFG_II"/>
</dbReference>
<evidence type="ECO:0000256" key="2">
    <source>
        <dbReference type="ARBA" id="ARBA00022917"/>
    </source>
</evidence>
<dbReference type="InterPro" id="IPR030851">
    <property type="entry name" value="EFG2"/>
</dbReference>
<dbReference type="CDD" id="cd03713">
    <property type="entry name" value="EFG_mtEFG_C"/>
    <property type="match status" value="1"/>
</dbReference>
<proteinExistence type="inferred from homology"/>
<dbReference type="Proteomes" id="UP000292447">
    <property type="component" value="Chromosome II"/>
</dbReference>
<dbReference type="HAMAP" id="MF_03059">
    <property type="entry name" value="mEF_G_2"/>
    <property type="match status" value="1"/>
</dbReference>
<keyword evidence="2 5" id="KW-0648">Protein biosynthesis</keyword>
<evidence type="ECO:0000313" key="7">
    <source>
        <dbReference type="EMBL" id="QBM87852.1"/>
    </source>
</evidence>
<dbReference type="EMBL" id="CP034457">
    <property type="protein sequence ID" value="QBM87852.1"/>
    <property type="molecule type" value="Genomic_DNA"/>
</dbReference>
<dbReference type="Gene3D" id="3.30.70.870">
    <property type="entry name" value="Elongation Factor G (Translational Gtpase), domain 3"/>
    <property type="match status" value="1"/>
</dbReference>
<dbReference type="SMART" id="SM00838">
    <property type="entry name" value="EFG_C"/>
    <property type="match status" value="1"/>
</dbReference>
<dbReference type="GO" id="GO:0003924">
    <property type="term" value="F:GTPase activity"/>
    <property type="evidence" value="ECO:0007669"/>
    <property type="project" value="UniProtKB-UniRule"/>
</dbReference>
<dbReference type="InterPro" id="IPR000795">
    <property type="entry name" value="T_Tr_GTP-bd_dom"/>
</dbReference>
<reference evidence="8" key="1">
    <citation type="submission" date="2019-03" db="EMBL/GenBank/DDBJ databases">
        <title>Snf2 controls pulcherriminic acid biosynthesis and connects pigmentation and antifungal activity of the yeast Metschnikowia pulcherrima.</title>
        <authorList>
            <person name="Gore-Lloyd D."/>
            <person name="Sumann I."/>
            <person name="Brachmann A.O."/>
            <person name="Schneeberger K."/>
            <person name="Ortiz-Merino R.A."/>
            <person name="Moreno-Beltran M."/>
            <person name="Schlaefli M."/>
            <person name="Kirner P."/>
            <person name="Santos Kron A."/>
            <person name="Wolfe K.H."/>
            <person name="Piel J."/>
            <person name="Ahrens C.H."/>
            <person name="Henk D."/>
            <person name="Freimoser F.M."/>
        </authorList>
    </citation>
    <scope>NUCLEOTIDE SEQUENCE [LARGE SCALE GENOMIC DNA]</scope>
    <source>
        <strain evidence="8">APC 1.2</strain>
    </source>
</reference>
<dbReference type="PANTHER" id="PTHR43261">
    <property type="entry name" value="TRANSLATION ELONGATION FACTOR G-RELATED"/>
    <property type="match status" value="1"/>
</dbReference>
<keyword evidence="4 5" id="KW-0342">GTP-binding</keyword>
<evidence type="ECO:0000256" key="5">
    <source>
        <dbReference type="HAMAP-Rule" id="MF_03059"/>
    </source>
</evidence>
<dbReference type="Pfam" id="PF00009">
    <property type="entry name" value="GTP_EFTU"/>
    <property type="match status" value="1"/>
</dbReference>
<dbReference type="Pfam" id="PF14492">
    <property type="entry name" value="EFG_III"/>
    <property type="match status" value="1"/>
</dbReference>
<keyword evidence="8" id="KW-1185">Reference proteome</keyword>
<dbReference type="NCBIfam" id="TIGR00231">
    <property type="entry name" value="small_GTP"/>
    <property type="match status" value="1"/>
</dbReference>
<dbReference type="GO" id="GO:0005525">
    <property type="term" value="F:GTP binding"/>
    <property type="evidence" value="ECO:0007669"/>
    <property type="project" value="UniProtKB-UniRule"/>
</dbReference>
<dbReference type="InterPro" id="IPR031157">
    <property type="entry name" value="G_TR_CS"/>
</dbReference>
<evidence type="ECO:0000313" key="8">
    <source>
        <dbReference type="Proteomes" id="UP000292447"/>
    </source>
</evidence>
<gene>
    <name evidence="7" type="primary">MPUL0B10650</name>
    <name evidence="5" type="synonym">MEF2</name>
    <name evidence="7" type="ORF">METSCH_B10650</name>
</gene>
<dbReference type="CDD" id="cd16262">
    <property type="entry name" value="EFG_III"/>
    <property type="match status" value="1"/>
</dbReference>
<dbReference type="GO" id="GO:0005759">
    <property type="term" value="C:mitochondrial matrix"/>
    <property type="evidence" value="ECO:0007669"/>
    <property type="project" value="UniProtKB-ARBA"/>
</dbReference>
<sequence>MWKLALLPHMGTGMAVSRFRSAFGSIRRIHASSTLKEPKLNSVPAEKTRNIGIIAHIDAGKTTTTERMLYYSGKTERIGNVDQGDTVTDFLPSERERGITIQLAAISIPWNGHKINIIDTPGHADFTFEVTRSLRVLDGAVTILDAVAGVEAQTEKVWRQANALGIPWIAYVNKMDRPGAGFSRTVKEIVAKLQTRVVCLNLPYFETENGDFVFKGTLDVLNKKLLLWDAHDVLGKTLRAIDLNPSDPKLAPLYEMVLRSRESMIETLGELDEAVIEEFFERDEDYMAVSTNTLNKAIQAATIANKVTPVLCGLSFRNIGVQPLMDAVVAYLASPLQIGLPDITSSAAKKLGRRKKALPVEEVAVPMKMDSKRGLVINNSANLTVALAFKVMTHPARGVMTFFRVYSGKLASNSTVINTRTGHKVHFKKLMLMHGDVPEEVLAISAGNIGVVAGTHDEIVTGDTLVLHGVSGLKGFSELEANLKLLPIDIPPPLFNSSIEPATAGDTRHMNECISMLLREDPSLHVHVDEDLGQTVLSGMGELHLEIVRDRLVNDMKAKVRLRDVAVSYKETLARPDGKTVRFSAENPEIFVEISLDSFEGEAAQSPFADEDGAICLEQDNNIIILDATSASEDMTNAREERRWKCDFTMEELLEKLLSGCATGLSMGGPLFGLPLHSCVVRIVKWNYPVTEKTESASELLEIGRRAVAKAIEELHATPDTLCLLEPIMVTKISVGSDILGDVVHDLNSRCQATILAIEDEGLDTLENQSWASLEAEKIYVPPDYTMKSADQKINNRKLILAETPLREMVGYLSRLRSMTQGRGSFDMSYKGMNRVTKTRMVSLRNEFS</sequence>
<evidence type="ECO:0000256" key="4">
    <source>
        <dbReference type="ARBA" id="ARBA00023134"/>
    </source>
</evidence>
<dbReference type="Pfam" id="PF03144">
    <property type="entry name" value="GTP_EFTU_D2"/>
    <property type="match status" value="1"/>
</dbReference>
<feature type="binding site" evidence="5">
    <location>
        <begin position="119"/>
        <end position="123"/>
    </location>
    <ligand>
        <name>GTP</name>
        <dbReference type="ChEBI" id="CHEBI:37565"/>
    </ligand>
</feature>
<evidence type="ECO:0000256" key="1">
    <source>
        <dbReference type="ARBA" id="ARBA00022741"/>
    </source>
</evidence>
<keyword evidence="1 5" id="KW-0547">Nucleotide-binding</keyword>
<comment type="similarity">
    <text evidence="5">Belongs to the TRAFAC class translation factor GTPase superfamily. Classic translation factor GTPase family. EF-G/EF-2 subfamily.</text>
</comment>
<dbReference type="Pfam" id="PF00679">
    <property type="entry name" value="EFG_C"/>
    <property type="match status" value="1"/>
</dbReference>
<dbReference type="InterPro" id="IPR027417">
    <property type="entry name" value="P-loop_NTPase"/>
</dbReference>
<dbReference type="GO" id="GO:0032543">
    <property type="term" value="P:mitochondrial translation"/>
    <property type="evidence" value="ECO:0007669"/>
    <property type="project" value="UniProtKB-UniRule"/>
</dbReference>
<feature type="domain" description="Tr-type G" evidence="6">
    <location>
        <begin position="46"/>
        <end position="336"/>
    </location>
</feature>
<accession>A0A4P6XKH6</accession>
<dbReference type="PRINTS" id="PR00315">
    <property type="entry name" value="ELONGATNFCT"/>
</dbReference>
<dbReference type="InterPro" id="IPR009022">
    <property type="entry name" value="EFG_III"/>
</dbReference>
<dbReference type="InterPro" id="IPR035647">
    <property type="entry name" value="EFG_III/V"/>
</dbReference>
<evidence type="ECO:0000259" key="6">
    <source>
        <dbReference type="PROSITE" id="PS51722"/>
    </source>
</evidence>
<organism evidence="7 8">
    <name type="scientific">Metschnikowia aff. pulcherrima</name>
    <dbReference type="NCBI Taxonomy" id="2163413"/>
    <lineage>
        <taxon>Eukaryota</taxon>
        <taxon>Fungi</taxon>
        <taxon>Dikarya</taxon>
        <taxon>Ascomycota</taxon>
        <taxon>Saccharomycotina</taxon>
        <taxon>Pichiomycetes</taxon>
        <taxon>Metschnikowiaceae</taxon>
        <taxon>Metschnikowia</taxon>
    </lineage>
</organism>
<dbReference type="STRING" id="2163413.A0A4P6XKH6"/>
<comment type="subcellular location">
    <subcellularLocation>
        <location evidence="5">Mitochondrion</location>
    </subcellularLocation>
</comment>